<reference evidence="1" key="1">
    <citation type="submission" date="2023-03" db="EMBL/GenBank/DDBJ databases">
        <title>Edaphobacter sp.</title>
        <authorList>
            <person name="Huber K.J."/>
            <person name="Papendorf J."/>
            <person name="Pilke C."/>
            <person name="Bunk B."/>
            <person name="Sproeer C."/>
            <person name="Pester M."/>
        </authorList>
    </citation>
    <scope>NUCLEOTIDE SEQUENCE</scope>
    <source>
        <strain evidence="1">DSM 109919</strain>
        <strain evidence="2">DSM 109920</strain>
    </source>
</reference>
<dbReference type="EMBL" id="CP121194">
    <property type="protein sequence ID" value="XBH11373.1"/>
    <property type="molecule type" value="Genomic_DNA"/>
</dbReference>
<protein>
    <submittedName>
        <fullName evidence="1">DUF309 domain-containing protein</fullName>
    </submittedName>
</protein>
<dbReference type="AlphaFoldDB" id="A0AAU7D2A1"/>
<dbReference type="RefSeq" id="WP_348268865.1">
    <property type="nucleotide sequence ID" value="NZ_CP121194.1"/>
</dbReference>
<dbReference type="Pfam" id="PF03745">
    <property type="entry name" value="DUF309"/>
    <property type="match status" value="1"/>
</dbReference>
<dbReference type="InterPro" id="IPR005500">
    <property type="entry name" value="DUF309"/>
</dbReference>
<dbReference type="InterPro" id="IPR023203">
    <property type="entry name" value="TTHA0068_sf"/>
</dbReference>
<gene>
    <name evidence="1" type="ORF">P4G45_06535</name>
    <name evidence="2" type="ORF">P8936_06770</name>
</gene>
<accession>A0AAU7DCP5</accession>
<evidence type="ECO:0000313" key="1">
    <source>
        <dbReference type="EMBL" id="XBH11373.1"/>
    </source>
</evidence>
<dbReference type="PANTHER" id="PTHR34796:SF1">
    <property type="entry name" value="EXPRESSED PROTEIN"/>
    <property type="match status" value="1"/>
</dbReference>
<proteinExistence type="predicted"/>
<name>A0AAU7D2A1_9BACT</name>
<dbReference type="KEGG" id="epl:P4G45_06535"/>
<evidence type="ECO:0000313" key="2">
    <source>
        <dbReference type="EMBL" id="XBH14855.1"/>
    </source>
</evidence>
<dbReference type="Gene3D" id="1.10.3450.10">
    <property type="entry name" value="TTHA0068-like"/>
    <property type="match status" value="1"/>
</dbReference>
<sequence length="129" mass="14523">MTNLDWSGGALAEGLRCYRNEEFFLAHEHWEGVWLEAREPEKTFLQALIQTTAAFHHLQRGNRRGTASLLRAALRRLGPYESSFGGVMVGPLREEISAWLQVLEAGDASLRLAFPEIRLEHGPKLISPV</sequence>
<accession>A0AAU7D2A1</accession>
<dbReference type="EMBL" id="CP121195">
    <property type="protein sequence ID" value="XBH14855.1"/>
    <property type="molecule type" value="Genomic_DNA"/>
</dbReference>
<organism evidence="1">
    <name type="scientific">Edaphobacter paludis</name>
    <dbReference type="NCBI Taxonomy" id="3035702"/>
    <lineage>
        <taxon>Bacteria</taxon>
        <taxon>Pseudomonadati</taxon>
        <taxon>Acidobacteriota</taxon>
        <taxon>Terriglobia</taxon>
        <taxon>Terriglobales</taxon>
        <taxon>Acidobacteriaceae</taxon>
        <taxon>Edaphobacter</taxon>
    </lineage>
</organism>
<dbReference type="SUPFAM" id="SSF140663">
    <property type="entry name" value="TTHA0068-like"/>
    <property type="match status" value="1"/>
</dbReference>
<dbReference type="PANTHER" id="PTHR34796">
    <property type="entry name" value="EXPRESSED PROTEIN"/>
    <property type="match status" value="1"/>
</dbReference>